<gene>
    <name evidence="3" type="ORF">GCM10022204_01840</name>
</gene>
<comment type="caution">
    <text evidence="3">The sequence shown here is derived from an EMBL/GenBank/DDBJ whole genome shotgun (WGS) entry which is preliminary data.</text>
</comment>
<dbReference type="RefSeq" id="WP_344810386.1">
    <property type="nucleotide sequence ID" value="NZ_BAAAYX010000002.1"/>
</dbReference>
<dbReference type="InterPro" id="IPR002762">
    <property type="entry name" value="CbiX-like"/>
</dbReference>
<dbReference type="SUPFAM" id="SSF53800">
    <property type="entry name" value="Chelatase"/>
    <property type="match status" value="1"/>
</dbReference>
<dbReference type="Proteomes" id="UP001500051">
    <property type="component" value="Unassembled WGS sequence"/>
</dbReference>
<dbReference type="Pfam" id="PF01903">
    <property type="entry name" value="CbiX"/>
    <property type="match status" value="2"/>
</dbReference>
<keyword evidence="2" id="KW-0456">Lyase</keyword>
<evidence type="ECO:0000313" key="4">
    <source>
        <dbReference type="Proteomes" id="UP001500051"/>
    </source>
</evidence>
<keyword evidence="1" id="KW-0479">Metal-binding</keyword>
<evidence type="ECO:0000256" key="2">
    <source>
        <dbReference type="ARBA" id="ARBA00023239"/>
    </source>
</evidence>
<reference evidence="4" key="1">
    <citation type="journal article" date="2019" name="Int. J. Syst. Evol. Microbiol.">
        <title>The Global Catalogue of Microorganisms (GCM) 10K type strain sequencing project: providing services to taxonomists for standard genome sequencing and annotation.</title>
        <authorList>
            <consortium name="The Broad Institute Genomics Platform"/>
            <consortium name="The Broad Institute Genome Sequencing Center for Infectious Disease"/>
            <person name="Wu L."/>
            <person name="Ma J."/>
        </authorList>
    </citation>
    <scope>NUCLEOTIDE SEQUENCE [LARGE SCALE GENOMIC DNA]</scope>
    <source>
        <strain evidence="4">JCM 16548</strain>
    </source>
</reference>
<protein>
    <submittedName>
        <fullName evidence="3">Sirohydrochlorin chelatase</fullName>
    </submittedName>
</protein>
<dbReference type="PANTHER" id="PTHR33542:SF5">
    <property type="entry name" value="FERROCHELATASE CHE1"/>
    <property type="match status" value="1"/>
</dbReference>
<evidence type="ECO:0000256" key="1">
    <source>
        <dbReference type="ARBA" id="ARBA00022723"/>
    </source>
</evidence>
<dbReference type="CDD" id="cd03416">
    <property type="entry name" value="CbiX_SirB_N"/>
    <property type="match status" value="1"/>
</dbReference>
<proteinExistence type="predicted"/>
<dbReference type="InterPro" id="IPR050963">
    <property type="entry name" value="Sirohydro_Cobaltochel/CbiX"/>
</dbReference>
<accession>A0ABP7CH96</accession>
<dbReference type="EMBL" id="BAAAYX010000002">
    <property type="protein sequence ID" value="GAA3690526.1"/>
    <property type="molecule type" value="Genomic_DNA"/>
</dbReference>
<evidence type="ECO:0000313" key="3">
    <source>
        <dbReference type="EMBL" id="GAA3690526.1"/>
    </source>
</evidence>
<organism evidence="3 4">
    <name type="scientific">Microlunatus aurantiacus</name>
    <dbReference type="NCBI Taxonomy" id="446786"/>
    <lineage>
        <taxon>Bacteria</taxon>
        <taxon>Bacillati</taxon>
        <taxon>Actinomycetota</taxon>
        <taxon>Actinomycetes</taxon>
        <taxon>Propionibacteriales</taxon>
        <taxon>Propionibacteriaceae</taxon>
        <taxon>Microlunatus</taxon>
    </lineage>
</organism>
<sequence>MLPAGAPDVWGGRPVLIGLAHGSRHHRVAEGVEAVLAEVTALTGVPSRAAYLDLTDPDLDAVAADLAAAGESRAVVVPLLFTDAFHARIDVPDAVHRAAESSGVTLELSPILGTDDDLADVVAARLRAAGTAPDAPVLLYAVGSSRPDANAAVAGLADRLAARRGAPVRAGFGTTEPRATDVLTELVDAGSPPGTVVPLFVAPGLLLDAIAPTVAAAGWQLVDPLGTLLAPVVADRYRTALRSAGPLH</sequence>
<keyword evidence="4" id="KW-1185">Reference proteome</keyword>
<dbReference type="Gene3D" id="3.40.50.1400">
    <property type="match status" value="2"/>
</dbReference>
<name>A0ABP7CH96_9ACTN</name>
<dbReference type="PANTHER" id="PTHR33542">
    <property type="entry name" value="SIROHYDROCHLORIN FERROCHELATASE, CHLOROPLASTIC"/>
    <property type="match status" value="1"/>
</dbReference>